<dbReference type="Proteomes" id="UP000199263">
    <property type="component" value="Unassembled WGS sequence"/>
</dbReference>
<dbReference type="InterPro" id="IPR000182">
    <property type="entry name" value="GNAT_dom"/>
</dbReference>
<dbReference type="EMBL" id="FOMG01000041">
    <property type="protein sequence ID" value="SFD40110.1"/>
    <property type="molecule type" value="Genomic_DNA"/>
</dbReference>
<dbReference type="OrthoDB" id="9798006at2"/>
<keyword evidence="1 4" id="KW-0808">Transferase</keyword>
<dbReference type="PROSITE" id="PS51186">
    <property type="entry name" value="GNAT"/>
    <property type="match status" value="1"/>
</dbReference>
<evidence type="ECO:0000313" key="4">
    <source>
        <dbReference type="EMBL" id="SFD40110.1"/>
    </source>
</evidence>
<dbReference type="Gene3D" id="3.40.630.30">
    <property type="match status" value="1"/>
</dbReference>
<dbReference type="PANTHER" id="PTHR43072">
    <property type="entry name" value="N-ACETYLTRANSFERASE"/>
    <property type="match status" value="1"/>
</dbReference>
<sequence>MSIIIDEMKKEDFKELTRIYEEGIKTKISTFQNKAVSYDEWNKGHIKECRLVARSEDKILGWAALSKIFSRQVYDGFLEISIYIDGASRGKGIGKALLNSLINESEKQGIWSLQSLIIRENIASIQLHKNCGFREVGYWKKPGSMLDDGTWHDVVIMEKRSEVVGVK</sequence>
<dbReference type="Pfam" id="PF13420">
    <property type="entry name" value="Acetyltransf_4"/>
    <property type="match status" value="1"/>
</dbReference>
<name>A0A1I1SAU6_9CLOT</name>
<dbReference type="SUPFAM" id="SSF55729">
    <property type="entry name" value="Acyl-CoA N-acyltransferases (Nat)"/>
    <property type="match status" value="1"/>
</dbReference>
<protein>
    <submittedName>
        <fullName evidence="4">Phosphinothricin acetyltransferase</fullName>
    </submittedName>
</protein>
<dbReference type="GO" id="GO:0016747">
    <property type="term" value="F:acyltransferase activity, transferring groups other than amino-acyl groups"/>
    <property type="evidence" value="ECO:0007669"/>
    <property type="project" value="InterPro"/>
</dbReference>
<dbReference type="CDD" id="cd04301">
    <property type="entry name" value="NAT_SF"/>
    <property type="match status" value="1"/>
</dbReference>
<organism evidence="4 5">
    <name type="scientific">Clostridium uliginosum</name>
    <dbReference type="NCBI Taxonomy" id="119641"/>
    <lineage>
        <taxon>Bacteria</taxon>
        <taxon>Bacillati</taxon>
        <taxon>Bacillota</taxon>
        <taxon>Clostridia</taxon>
        <taxon>Eubacteriales</taxon>
        <taxon>Clostridiaceae</taxon>
        <taxon>Clostridium</taxon>
    </lineage>
</organism>
<dbReference type="STRING" id="119641.SAMN05421842_14123"/>
<dbReference type="AlphaFoldDB" id="A0A1I1SAU6"/>
<evidence type="ECO:0000256" key="1">
    <source>
        <dbReference type="ARBA" id="ARBA00022679"/>
    </source>
</evidence>
<dbReference type="PANTHER" id="PTHR43072:SF23">
    <property type="entry name" value="UPF0039 PROTEIN C11D3.02C"/>
    <property type="match status" value="1"/>
</dbReference>
<reference evidence="4 5" key="1">
    <citation type="submission" date="2016-10" db="EMBL/GenBank/DDBJ databases">
        <authorList>
            <person name="de Groot N.N."/>
        </authorList>
    </citation>
    <scope>NUCLEOTIDE SEQUENCE [LARGE SCALE GENOMIC DNA]</scope>
    <source>
        <strain evidence="4 5">DSM 12992</strain>
    </source>
</reference>
<proteinExistence type="predicted"/>
<evidence type="ECO:0000256" key="2">
    <source>
        <dbReference type="ARBA" id="ARBA00023315"/>
    </source>
</evidence>
<evidence type="ECO:0000259" key="3">
    <source>
        <dbReference type="PROSITE" id="PS51186"/>
    </source>
</evidence>
<feature type="domain" description="N-acetyltransferase" evidence="3">
    <location>
        <begin position="3"/>
        <end position="162"/>
    </location>
</feature>
<dbReference type="RefSeq" id="WP_090094349.1">
    <property type="nucleotide sequence ID" value="NZ_FOMG01000041.1"/>
</dbReference>
<keyword evidence="2" id="KW-0012">Acyltransferase</keyword>
<gene>
    <name evidence="4" type="ORF">SAMN05421842_14123</name>
</gene>
<keyword evidence="5" id="KW-1185">Reference proteome</keyword>
<dbReference type="InterPro" id="IPR016181">
    <property type="entry name" value="Acyl_CoA_acyltransferase"/>
</dbReference>
<accession>A0A1I1SAU6</accession>
<evidence type="ECO:0000313" key="5">
    <source>
        <dbReference type="Proteomes" id="UP000199263"/>
    </source>
</evidence>